<evidence type="ECO:0000259" key="1">
    <source>
        <dbReference type="Pfam" id="PF01425"/>
    </source>
</evidence>
<dbReference type="InterPro" id="IPR036928">
    <property type="entry name" value="AS_sf"/>
</dbReference>
<protein>
    <submittedName>
        <fullName evidence="2">Amidase</fullName>
        <ecNumber evidence="2">3.5.1.4</ecNumber>
    </submittedName>
</protein>
<dbReference type="Gene3D" id="3.90.1300.10">
    <property type="entry name" value="Amidase signature (AS) domain"/>
    <property type="match status" value="1"/>
</dbReference>
<gene>
    <name evidence="2" type="ORF">ACFQ14_02775</name>
</gene>
<dbReference type="GO" id="GO:0004040">
    <property type="term" value="F:amidase activity"/>
    <property type="evidence" value="ECO:0007669"/>
    <property type="project" value="UniProtKB-EC"/>
</dbReference>
<dbReference type="PANTHER" id="PTHR46310">
    <property type="entry name" value="AMIDASE 1"/>
    <property type="match status" value="1"/>
</dbReference>
<keyword evidence="3" id="KW-1185">Reference proteome</keyword>
<evidence type="ECO:0000313" key="2">
    <source>
        <dbReference type="EMBL" id="MFD0915323.1"/>
    </source>
</evidence>
<keyword evidence="2" id="KW-0378">Hydrolase</keyword>
<dbReference type="InterPro" id="IPR023631">
    <property type="entry name" value="Amidase_dom"/>
</dbReference>
<dbReference type="Proteomes" id="UP001597101">
    <property type="component" value="Unassembled WGS sequence"/>
</dbReference>
<evidence type="ECO:0000313" key="3">
    <source>
        <dbReference type="Proteomes" id="UP001597101"/>
    </source>
</evidence>
<sequence length="395" mass="42403">MRDDGSDKLNAWCDYPQVDVPRAAQGLLAGLTLAVKDLFDVAGYKSGWGQPTRLATAEVATETQSVIQQMLDAGIEVKGKAQCEELCFSLTGINHHYGAPVNGAAPERVSGGSSSGSASLVSNGVVDVATGSDTGGSVRAPASYCGLIGLRPTHGRLALDHTMPLAGSYDVFGWFAKDAETYRKVGDVVLGDDASPTPLRRLIACPELDGLLLSDADYMAYAKGAERVEKHFDDEREFVSLPFGTVDGYWAFRIGQAYEAWRALGPWIEEHQPDLGPGVKDRFEFGREVSDDEHKRSVAMRLSMRTSLEDMIGDDGLLVFPTVPSCAPLKTEDHDTLQAFREQALQLLCLSGLSGLPQITLPLAEVYGAPLGVSLIGPRGSDKRLIAIAEEIFVG</sequence>
<name>A0ABW3FBU3_9HYPH</name>
<dbReference type="SUPFAM" id="SSF75304">
    <property type="entry name" value="Amidase signature (AS) enzymes"/>
    <property type="match status" value="1"/>
</dbReference>
<dbReference type="EMBL" id="JBHTJV010000002">
    <property type="protein sequence ID" value="MFD0915323.1"/>
    <property type="molecule type" value="Genomic_DNA"/>
</dbReference>
<dbReference type="RefSeq" id="WP_377211170.1">
    <property type="nucleotide sequence ID" value="NZ_JBHTJV010000002.1"/>
</dbReference>
<accession>A0ABW3FBU3</accession>
<dbReference type="InterPro" id="IPR020556">
    <property type="entry name" value="Amidase_CS"/>
</dbReference>
<dbReference type="NCBIfam" id="NF006169">
    <property type="entry name" value="PRK08310.1"/>
    <property type="match status" value="1"/>
</dbReference>
<dbReference type="PROSITE" id="PS00571">
    <property type="entry name" value="AMIDASES"/>
    <property type="match status" value="1"/>
</dbReference>
<dbReference type="PANTHER" id="PTHR46310:SF7">
    <property type="entry name" value="AMIDASE 1"/>
    <property type="match status" value="1"/>
</dbReference>
<dbReference type="Pfam" id="PF01425">
    <property type="entry name" value="Amidase"/>
    <property type="match status" value="1"/>
</dbReference>
<organism evidence="2 3">
    <name type="scientific">Pseudahrensia aquimaris</name>
    <dbReference type="NCBI Taxonomy" id="744461"/>
    <lineage>
        <taxon>Bacteria</taxon>
        <taxon>Pseudomonadati</taxon>
        <taxon>Pseudomonadota</taxon>
        <taxon>Alphaproteobacteria</taxon>
        <taxon>Hyphomicrobiales</taxon>
        <taxon>Ahrensiaceae</taxon>
        <taxon>Pseudahrensia</taxon>
    </lineage>
</organism>
<comment type="caution">
    <text evidence="2">The sequence shown here is derived from an EMBL/GenBank/DDBJ whole genome shotgun (WGS) entry which is preliminary data.</text>
</comment>
<feature type="domain" description="Amidase" evidence="1">
    <location>
        <begin position="23"/>
        <end position="195"/>
    </location>
</feature>
<reference evidence="3" key="1">
    <citation type="journal article" date="2019" name="Int. J. Syst. Evol. Microbiol.">
        <title>The Global Catalogue of Microorganisms (GCM) 10K type strain sequencing project: providing services to taxonomists for standard genome sequencing and annotation.</title>
        <authorList>
            <consortium name="The Broad Institute Genomics Platform"/>
            <consortium name="The Broad Institute Genome Sequencing Center for Infectious Disease"/>
            <person name="Wu L."/>
            <person name="Ma J."/>
        </authorList>
    </citation>
    <scope>NUCLEOTIDE SEQUENCE [LARGE SCALE GENOMIC DNA]</scope>
    <source>
        <strain evidence="3">CCUG 60023</strain>
    </source>
</reference>
<dbReference type="EC" id="3.5.1.4" evidence="2"/>
<proteinExistence type="predicted"/>